<feature type="region of interest" description="Disordered" evidence="1">
    <location>
        <begin position="288"/>
        <end position="307"/>
    </location>
</feature>
<feature type="transmembrane region" description="Helical" evidence="2">
    <location>
        <begin position="12"/>
        <end position="32"/>
    </location>
</feature>
<sequence>MTNWGLWGAPEWATGAALLLSIGAAALLYSYFRSPAGLGLRTLAATLKATGLAALAMCLVEPLVTAVRPRPGANLFAIAVDGSQSLQIRDKRGGATRGEQLNQALTPDSAWQTRLGQDFDLRRLVFDDQLRGVKEFATLEFTGESTNMGSALAAIEKRFRGLPLGGVLLFTDGNTTDVVDPAIDLSNLPPVYPVVIGADDVLPDLSVERVSVRQTNFESAPVVIHADIRSSCVDQRRVDVRALDGANQVIEKQTIEFAGDQELGAARFQIRPEQRGVGFLTVRASPADATADSAGGETESLEATQSNNERSVVLDNGKGPYRVLYVAGRPNWDFKFLRRALDDDDQLELVGLVRIAKREAKFTFRRRGSGSGNQLFDGFRRDDEETSERYDEPVLTRLNTRDDEELRDGFPKTADELYQYDAIILDDLEAEFFTQDQLTLLEGFVSRRGGGLLMLAGVESFAEGGYRRTPVADLLPVYLDASSNDRSAVVEDSYRLDLTREGWLQDWVRLRKTEQEERERVVAMPEYKTVSQTGRVKPGAAEMAYVTDVNGEKLPALVAQRFGRGRTAALLIADIWRWGLRRSDIENDDLEKSWRQTVRWLVADVPGRVEVEVTQTSDSTSGVDVQVRVHDAEYLPLDNAEVRIDVASPDGKRLELRAEPSDDEPGVYVTRYRGSTAGPHRATVSVFAPDGSEMPRRQTGWVAQPLAEEFVRLRPNRELLEQIASRTDGQVLELRDLNSFVDELPNRRVPITETQITPLWHQPMFFLLAVTCLVGEWGLRRWKGLA</sequence>
<dbReference type="InterPro" id="IPR010768">
    <property type="entry name" value="GATase1-like"/>
</dbReference>
<organism evidence="4 5">
    <name type="scientific">Posidoniimonas corsicana</name>
    <dbReference type="NCBI Taxonomy" id="1938618"/>
    <lineage>
        <taxon>Bacteria</taxon>
        <taxon>Pseudomonadati</taxon>
        <taxon>Planctomycetota</taxon>
        <taxon>Planctomycetia</taxon>
        <taxon>Pirellulales</taxon>
        <taxon>Lacipirellulaceae</taxon>
        <taxon>Posidoniimonas</taxon>
    </lineage>
</organism>
<comment type="caution">
    <text evidence="4">The sequence shown here is derived from an EMBL/GenBank/DDBJ whole genome shotgun (WGS) entry which is preliminary data.</text>
</comment>
<reference evidence="4 5" key="1">
    <citation type="submission" date="2019-02" db="EMBL/GenBank/DDBJ databases">
        <title>Deep-cultivation of Planctomycetes and their phenomic and genomic characterization uncovers novel biology.</title>
        <authorList>
            <person name="Wiegand S."/>
            <person name="Jogler M."/>
            <person name="Boedeker C."/>
            <person name="Pinto D."/>
            <person name="Vollmers J."/>
            <person name="Rivas-Marin E."/>
            <person name="Kohn T."/>
            <person name="Peeters S.H."/>
            <person name="Heuer A."/>
            <person name="Rast P."/>
            <person name="Oberbeckmann S."/>
            <person name="Bunk B."/>
            <person name="Jeske O."/>
            <person name="Meyerdierks A."/>
            <person name="Storesund J.E."/>
            <person name="Kallscheuer N."/>
            <person name="Luecker S."/>
            <person name="Lage O.M."/>
            <person name="Pohl T."/>
            <person name="Merkel B.J."/>
            <person name="Hornburger P."/>
            <person name="Mueller R.-W."/>
            <person name="Bruemmer F."/>
            <person name="Labrenz M."/>
            <person name="Spormann A.M."/>
            <person name="Op Den Camp H."/>
            <person name="Overmann J."/>
            <person name="Amann R."/>
            <person name="Jetten M.S.M."/>
            <person name="Mascher T."/>
            <person name="Medema M.H."/>
            <person name="Devos D.P."/>
            <person name="Kaster A.-K."/>
            <person name="Ovreas L."/>
            <person name="Rohde M."/>
            <person name="Galperin M.Y."/>
            <person name="Jogler C."/>
        </authorList>
    </citation>
    <scope>NUCLEOTIDE SEQUENCE [LARGE SCALE GENOMIC DNA]</scope>
    <source>
        <strain evidence="4 5">KOR34</strain>
    </source>
</reference>
<dbReference type="Gene3D" id="3.40.50.880">
    <property type="match status" value="1"/>
</dbReference>
<evidence type="ECO:0000256" key="1">
    <source>
        <dbReference type="SAM" id="MobiDB-lite"/>
    </source>
</evidence>
<name>A0A5C5V856_9BACT</name>
<dbReference type="OrthoDB" id="9781333at2"/>
<dbReference type="RefSeq" id="WP_146566940.1">
    <property type="nucleotide sequence ID" value="NZ_SIHJ01000002.1"/>
</dbReference>
<proteinExistence type="predicted"/>
<dbReference type="PANTHER" id="PTHR37947:SF1">
    <property type="entry name" value="BLL2462 PROTEIN"/>
    <property type="match status" value="1"/>
</dbReference>
<evidence type="ECO:0000259" key="3">
    <source>
        <dbReference type="Pfam" id="PF07090"/>
    </source>
</evidence>
<dbReference type="PANTHER" id="PTHR37947">
    <property type="entry name" value="BLL2462 PROTEIN"/>
    <property type="match status" value="1"/>
</dbReference>
<evidence type="ECO:0000313" key="5">
    <source>
        <dbReference type="Proteomes" id="UP000316714"/>
    </source>
</evidence>
<keyword evidence="2" id="KW-0812">Transmembrane</keyword>
<gene>
    <name evidence="4" type="ORF">KOR34_37610</name>
</gene>
<evidence type="ECO:0000256" key="2">
    <source>
        <dbReference type="SAM" id="Phobius"/>
    </source>
</evidence>
<protein>
    <recommendedName>
        <fullName evidence="3">Putative glutamine amidotransferase domain-containing protein</fullName>
    </recommendedName>
</protein>
<dbReference type="Pfam" id="PF07090">
    <property type="entry name" value="GATase1_like"/>
    <property type="match status" value="1"/>
</dbReference>
<feature type="transmembrane region" description="Helical" evidence="2">
    <location>
        <begin position="44"/>
        <end position="64"/>
    </location>
</feature>
<keyword evidence="2" id="KW-0472">Membrane</keyword>
<dbReference type="SUPFAM" id="SSF52317">
    <property type="entry name" value="Class I glutamine amidotransferase-like"/>
    <property type="match status" value="1"/>
</dbReference>
<evidence type="ECO:0000313" key="4">
    <source>
        <dbReference type="EMBL" id="TWT33925.1"/>
    </source>
</evidence>
<accession>A0A5C5V856</accession>
<keyword evidence="2" id="KW-1133">Transmembrane helix</keyword>
<dbReference type="InterPro" id="IPR029062">
    <property type="entry name" value="Class_I_gatase-like"/>
</dbReference>
<feature type="domain" description="Putative glutamine amidotransferase" evidence="3">
    <location>
        <begin position="405"/>
        <end position="479"/>
    </location>
</feature>
<dbReference type="EMBL" id="SIHJ01000002">
    <property type="protein sequence ID" value="TWT33925.1"/>
    <property type="molecule type" value="Genomic_DNA"/>
</dbReference>
<dbReference type="AlphaFoldDB" id="A0A5C5V856"/>
<dbReference type="Proteomes" id="UP000316714">
    <property type="component" value="Unassembled WGS sequence"/>
</dbReference>
<keyword evidence="5" id="KW-1185">Reference proteome</keyword>